<reference evidence="3 4" key="1">
    <citation type="submission" date="2013-06" db="EMBL/GenBank/DDBJ databases">
        <title>Draft genome sequence of Thauera terpenica.</title>
        <authorList>
            <person name="Liu B."/>
            <person name="Frostegard A.H."/>
            <person name="Shapleigh J.P."/>
        </authorList>
    </citation>
    <scope>NUCLEOTIDE SEQUENCE [LARGE SCALE GENOMIC DNA]</scope>
    <source>
        <strain evidence="3 4">58Eu</strain>
    </source>
</reference>
<name>T0B2Y0_9RHOO</name>
<keyword evidence="1" id="KW-0732">Signal</keyword>
<keyword evidence="4" id="KW-1185">Reference proteome</keyword>
<dbReference type="PATRIC" id="fig|1348657.5.peg.364"/>
<dbReference type="eggNOG" id="COG3218">
    <property type="taxonomic scope" value="Bacteria"/>
</dbReference>
<feature type="signal peptide" evidence="1">
    <location>
        <begin position="1"/>
        <end position="26"/>
    </location>
</feature>
<accession>T0B2Y0</accession>
<protein>
    <recommendedName>
        <fullName evidence="2">ABC-type transport auxiliary lipoprotein component domain-containing protein</fullName>
    </recommendedName>
</protein>
<feature type="chain" id="PRO_5004573830" description="ABC-type transport auxiliary lipoprotein component domain-containing protein" evidence="1">
    <location>
        <begin position="27"/>
        <end position="210"/>
    </location>
</feature>
<dbReference type="Proteomes" id="UP000015455">
    <property type="component" value="Unassembled WGS sequence"/>
</dbReference>
<organism evidence="3 4">
    <name type="scientific">Thauera terpenica 58Eu</name>
    <dbReference type="NCBI Taxonomy" id="1348657"/>
    <lineage>
        <taxon>Bacteria</taxon>
        <taxon>Pseudomonadati</taxon>
        <taxon>Pseudomonadota</taxon>
        <taxon>Betaproteobacteria</taxon>
        <taxon>Rhodocyclales</taxon>
        <taxon>Zoogloeaceae</taxon>
        <taxon>Thauera</taxon>
    </lineage>
</organism>
<dbReference type="InterPro" id="IPR005586">
    <property type="entry name" value="ABC_trans_aux"/>
</dbReference>
<dbReference type="RefSeq" id="WP_021247821.1">
    <property type="nucleotide sequence ID" value="NZ_ATJV01000002.1"/>
</dbReference>
<proteinExistence type="predicted"/>
<dbReference type="STRING" id="1348657.M622_09175"/>
<evidence type="ECO:0000313" key="4">
    <source>
        <dbReference type="Proteomes" id="UP000015455"/>
    </source>
</evidence>
<dbReference type="AlphaFoldDB" id="T0B2Y0"/>
<dbReference type="PROSITE" id="PS51257">
    <property type="entry name" value="PROKAR_LIPOPROTEIN"/>
    <property type="match status" value="1"/>
</dbReference>
<gene>
    <name evidence="3" type="ORF">M622_09175</name>
</gene>
<evidence type="ECO:0000256" key="1">
    <source>
        <dbReference type="SAM" id="SignalP"/>
    </source>
</evidence>
<dbReference type="Pfam" id="PF03886">
    <property type="entry name" value="ABC_trans_aux"/>
    <property type="match status" value="1"/>
</dbReference>
<dbReference type="Gene3D" id="3.40.50.10610">
    <property type="entry name" value="ABC-type transport auxiliary lipoprotein component"/>
    <property type="match status" value="1"/>
</dbReference>
<dbReference type="SUPFAM" id="SSF159594">
    <property type="entry name" value="XCC0632-like"/>
    <property type="match status" value="1"/>
</dbReference>
<evidence type="ECO:0000259" key="2">
    <source>
        <dbReference type="Pfam" id="PF03886"/>
    </source>
</evidence>
<evidence type="ECO:0000313" key="3">
    <source>
        <dbReference type="EMBL" id="EPZ17113.1"/>
    </source>
</evidence>
<comment type="caution">
    <text evidence="3">The sequence shown here is derived from an EMBL/GenBank/DDBJ whole genome shotgun (WGS) entry which is preliminary data.</text>
</comment>
<feature type="domain" description="ABC-type transport auxiliary lipoprotein component" evidence="2">
    <location>
        <begin position="80"/>
        <end position="187"/>
    </location>
</feature>
<sequence>MNHVHYRSLRHACLALCLALTLGACSGLDLRPAPMALYDLGVSPSQSLPAELAPAQLKLSAAPWLSATAMHYRLSWLDPSRRRAYVESRWVSAPAEMLGLALERGLAAGAGGLHCHLRVELDEFVQVFDSDTQSHVELIVRVALLPSRSTVPLARTEFRITEAAPSADASGGVSAHRSAAQRLVHEISAWLLALDRASTAGLNGYGRCGV</sequence>
<dbReference type="EMBL" id="ATJV01000002">
    <property type="protein sequence ID" value="EPZ17113.1"/>
    <property type="molecule type" value="Genomic_DNA"/>
</dbReference>